<organism evidence="1 2">
    <name type="scientific">Pluteus cervinus</name>
    <dbReference type="NCBI Taxonomy" id="181527"/>
    <lineage>
        <taxon>Eukaryota</taxon>
        <taxon>Fungi</taxon>
        <taxon>Dikarya</taxon>
        <taxon>Basidiomycota</taxon>
        <taxon>Agaricomycotina</taxon>
        <taxon>Agaricomycetes</taxon>
        <taxon>Agaricomycetidae</taxon>
        <taxon>Agaricales</taxon>
        <taxon>Pluteineae</taxon>
        <taxon>Pluteaceae</taxon>
        <taxon>Pluteus</taxon>
    </lineage>
</organism>
<keyword evidence="2" id="KW-1185">Reference proteome</keyword>
<protein>
    <submittedName>
        <fullName evidence="1">Uncharacterized protein</fullName>
    </submittedName>
</protein>
<sequence length="206" mass="22648">MSSALNTAPHHLETTLLATSQVDLGSTIFAAPVKEAGATSASSCSTKVPAISFRTPQHGPNEYSLSPPPSQRRPSPAPWVTTTVLNADLRTYNARRSKLEHTGTYNQVVIASGLGSLGKSTEIVPISPRQNSLQLRISLKIISSRNVVKIYTPFLWSQSLAVSIRQRDQFGLHLAMVDRCLQEFRAIMGQKLTLHLRSMEVWCHSE</sequence>
<accession>A0ACD3A904</accession>
<evidence type="ECO:0000313" key="1">
    <source>
        <dbReference type="EMBL" id="TFK62348.1"/>
    </source>
</evidence>
<evidence type="ECO:0000313" key="2">
    <source>
        <dbReference type="Proteomes" id="UP000308600"/>
    </source>
</evidence>
<dbReference type="Proteomes" id="UP000308600">
    <property type="component" value="Unassembled WGS sequence"/>
</dbReference>
<reference evidence="1 2" key="1">
    <citation type="journal article" date="2019" name="Nat. Ecol. Evol.">
        <title>Megaphylogeny resolves global patterns of mushroom evolution.</title>
        <authorList>
            <person name="Varga T."/>
            <person name="Krizsan K."/>
            <person name="Foldi C."/>
            <person name="Dima B."/>
            <person name="Sanchez-Garcia M."/>
            <person name="Sanchez-Ramirez S."/>
            <person name="Szollosi G.J."/>
            <person name="Szarkandi J.G."/>
            <person name="Papp V."/>
            <person name="Albert L."/>
            <person name="Andreopoulos W."/>
            <person name="Angelini C."/>
            <person name="Antonin V."/>
            <person name="Barry K.W."/>
            <person name="Bougher N.L."/>
            <person name="Buchanan P."/>
            <person name="Buyck B."/>
            <person name="Bense V."/>
            <person name="Catcheside P."/>
            <person name="Chovatia M."/>
            <person name="Cooper J."/>
            <person name="Damon W."/>
            <person name="Desjardin D."/>
            <person name="Finy P."/>
            <person name="Geml J."/>
            <person name="Haridas S."/>
            <person name="Hughes K."/>
            <person name="Justo A."/>
            <person name="Karasinski D."/>
            <person name="Kautmanova I."/>
            <person name="Kiss B."/>
            <person name="Kocsube S."/>
            <person name="Kotiranta H."/>
            <person name="LaButti K.M."/>
            <person name="Lechner B.E."/>
            <person name="Liimatainen K."/>
            <person name="Lipzen A."/>
            <person name="Lukacs Z."/>
            <person name="Mihaltcheva S."/>
            <person name="Morgado L.N."/>
            <person name="Niskanen T."/>
            <person name="Noordeloos M.E."/>
            <person name="Ohm R.A."/>
            <person name="Ortiz-Santana B."/>
            <person name="Ovrebo C."/>
            <person name="Racz N."/>
            <person name="Riley R."/>
            <person name="Savchenko A."/>
            <person name="Shiryaev A."/>
            <person name="Soop K."/>
            <person name="Spirin V."/>
            <person name="Szebenyi C."/>
            <person name="Tomsovsky M."/>
            <person name="Tulloss R.E."/>
            <person name="Uehling J."/>
            <person name="Grigoriev I.V."/>
            <person name="Vagvolgyi C."/>
            <person name="Papp T."/>
            <person name="Martin F.M."/>
            <person name="Miettinen O."/>
            <person name="Hibbett D.S."/>
            <person name="Nagy L.G."/>
        </authorList>
    </citation>
    <scope>NUCLEOTIDE SEQUENCE [LARGE SCALE GENOMIC DNA]</scope>
    <source>
        <strain evidence="1 2">NL-1719</strain>
    </source>
</reference>
<dbReference type="EMBL" id="ML208588">
    <property type="protein sequence ID" value="TFK62348.1"/>
    <property type="molecule type" value="Genomic_DNA"/>
</dbReference>
<name>A0ACD3A904_9AGAR</name>
<proteinExistence type="predicted"/>
<gene>
    <name evidence="1" type="ORF">BDN72DRAFT_964627</name>
</gene>